<keyword evidence="2 6" id="KW-0813">Transport</keyword>
<feature type="transmembrane region" description="Helical" evidence="7">
    <location>
        <begin position="234"/>
        <end position="252"/>
    </location>
</feature>
<evidence type="ECO:0000256" key="2">
    <source>
        <dbReference type="ARBA" id="ARBA00022448"/>
    </source>
</evidence>
<evidence type="ECO:0000256" key="7">
    <source>
        <dbReference type="SAM" id="Phobius"/>
    </source>
</evidence>
<evidence type="ECO:0000256" key="1">
    <source>
        <dbReference type="ARBA" id="ARBA00004141"/>
    </source>
</evidence>
<comment type="subcellular location">
    <subcellularLocation>
        <location evidence="1">Membrane</location>
        <topology evidence="1">Multi-pass membrane protein</topology>
    </subcellularLocation>
</comment>
<organism evidence="8 9">
    <name type="scientific">Propionimicrobium lymphophilum ACS-093-V-SCH5</name>
    <dbReference type="NCBI Taxonomy" id="883161"/>
    <lineage>
        <taxon>Bacteria</taxon>
        <taxon>Bacillati</taxon>
        <taxon>Actinomycetota</taxon>
        <taxon>Actinomycetes</taxon>
        <taxon>Propionibacteriales</taxon>
        <taxon>Propionibacteriaceae</taxon>
        <taxon>Propionimicrobium</taxon>
    </lineage>
</organism>
<dbReference type="HOGENOM" id="CLU_006855_3_3_11"/>
<dbReference type="PROSITE" id="PS50267">
    <property type="entry name" value="NA_NEUROTRAN_SYMP_3"/>
    <property type="match status" value="1"/>
</dbReference>
<feature type="transmembrane region" description="Helical" evidence="7">
    <location>
        <begin position="367"/>
        <end position="385"/>
    </location>
</feature>
<feature type="transmembrane region" description="Helical" evidence="7">
    <location>
        <begin position="481"/>
        <end position="500"/>
    </location>
</feature>
<proteinExistence type="inferred from homology"/>
<dbReference type="Pfam" id="PF00209">
    <property type="entry name" value="SNF"/>
    <property type="match status" value="2"/>
</dbReference>
<dbReference type="PATRIC" id="fig|883161.3.peg.1734"/>
<dbReference type="GO" id="GO:0015293">
    <property type="term" value="F:symporter activity"/>
    <property type="evidence" value="ECO:0007669"/>
    <property type="project" value="UniProtKB-KW"/>
</dbReference>
<feature type="transmembrane region" description="Helical" evidence="7">
    <location>
        <begin position="21"/>
        <end position="42"/>
    </location>
</feature>
<feature type="transmembrane region" description="Helical" evidence="7">
    <location>
        <begin position="330"/>
        <end position="355"/>
    </location>
</feature>
<dbReference type="OrthoDB" id="9762833at2"/>
<dbReference type="CDD" id="cd10334">
    <property type="entry name" value="SLC6sbd_u1"/>
    <property type="match status" value="1"/>
</dbReference>
<dbReference type="STRING" id="883161.HMPREF9306_01749"/>
<dbReference type="PANTHER" id="PTHR42948:SF1">
    <property type="entry name" value="TRANSPORTER"/>
    <property type="match status" value="1"/>
</dbReference>
<reference evidence="8 9" key="1">
    <citation type="submission" date="2013-04" db="EMBL/GenBank/DDBJ databases">
        <title>The Genome Sequence of Propionimicrobium lymphophilum ACS-093-V-SCH5.</title>
        <authorList>
            <consortium name="The Broad Institute Genomics Platform"/>
            <person name="Earl A."/>
            <person name="Ward D."/>
            <person name="Feldgarden M."/>
            <person name="Gevers D."/>
            <person name="Saerens B."/>
            <person name="Vaneechoutte M."/>
            <person name="Walker B."/>
            <person name="Young S."/>
            <person name="Zeng Q."/>
            <person name="Gargeya S."/>
            <person name="Fitzgerald M."/>
            <person name="Haas B."/>
            <person name="Abouelleil A."/>
            <person name="Allen A.W."/>
            <person name="Alvarado L."/>
            <person name="Arachchi H.M."/>
            <person name="Berlin A.M."/>
            <person name="Chapman S.B."/>
            <person name="Gainer-Dewar J."/>
            <person name="Goldberg J."/>
            <person name="Griggs A."/>
            <person name="Gujja S."/>
            <person name="Hansen M."/>
            <person name="Howarth C."/>
            <person name="Imamovic A."/>
            <person name="Ireland A."/>
            <person name="Larimer J."/>
            <person name="McCowan C."/>
            <person name="Murphy C."/>
            <person name="Pearson M."/>
            <person name="Poon T.W."/>
            <person name="Priest M."/>
            <person name="Roberts A."/>
            <person name="Saif S."/>
            <person name="Shea T."/>
            <person name="Sisk P."/>
            <person name="Sykes S."/>
            <person name="Wortman J."/>
            <person name="Nusbaum C."/>
            <person name="Birren B."/>
        </authorList>
    </citation>
    <scope>NUCLEOTIDE SEQUENCE [LARGE SCALE GENOMIC DNA]</scope>
    <source>
        <strain evidence="8 9">ACS-093-V-SCH5</strain>
    </source>
</reference>
<dbReference type="NCBIfam" id="NF037979">
    <property type="entry name" value="Na_transp"/>
    <property type="match status" value="1"/>
</dbReference>
<sequence>MLDSSLVKEIKDKSTRGAFNSRTAFILAAVGSAVGLGNIWRFPYVAYSNGGGAFIIPYIFALLAVGIPMLFLDFAIGHRYRASSPLAFRRLHKLTEPIGWWHMCICFIIGIYYAVILAWSAMYFVYSFTKAWGEDPGTFFTEQFTQSVPAEQAHIGFHYISQIFTPMLIVWVAVIAVLTLGVQKGIAGVNKIFMPLLTVMFLIMVGVALTLPGATDGINAFFTPKWDALLDSGVWAAAFGQIFFSLSVAFGIQQTYASYLPKNSDLTGSGLVVGFANSSFELLSGIGVFAVLGFMAQVQGVGVDETASAGIGLAFIAFPTIINQAPAGTLIGILFFGSLTFAAFTSMISIIEALIASIEDKLGLKRVPSVLLVGVPMALTSLLLFPTTTGLNLLDVLDNFVNNFGIVTVALISTITLTAAFGALPTLRNHLNRSSSFKLGRGWQVLVGGVTPVVLGYILINEVQKVLTDGYGGMPSWFIDVFGWGMTVALVIVAFVLSSLPWSMRSAASKFDTDGDKLPPPILDRLVDSGHLQEVLDDPTIASEELEALERYRRSQIEGRKDI</sequence>
<dbReference type="PANTHER" id="PTHR42948">
    <property type="entry name" value="TRANSPORTER"/>
    <property type="match status" value="1"/>
</dbReference>
<evidence type="ECO:0000313" key="9">
    <source>
        <dbReference type="Proteomes" id="UP000014417"/>
    </source>
</evidence>
<feature type="transmembrane region" description="Helical" evidence="7">
    <location>
        <begin position="54"/>
        <end position="77"/>
    </location>
</feature>
<keyword evidence="5 7" id="KW-0472">Membrane</keyword>
<keyword evidence="3 6" id="KW-0812">Transmembrane</keyword>
<evidence type="ECO:0000256" key="4">
    <source>
        <dbReference type="ARBA" id="ARBA00022989"/>
    </source>
</evidence>
<dbReference type="InterPro" id="IPR037272">
    <property type="entry name" value="SNS_sf"/>
</dbReference>
<dbReference type="PROSITE" id="PS00610">
    <property type="entry name" value="NA_NEUROTRAN_SYMP_1"/>
    <property type="match status" value="1"/>
</dbReference>
<keyword evidence="9" id="KW-1185">Reference proteome</keyword>
<dbReference type="InterPro" id="IPR000175">
    <property type="entry name" value="Na/ntran_symport"/>
</dbReference>
<comment type="similarity">
    <text evidence="6">Belongs to the sodium:neurotransmitter symporter (SNF) (TC 2.A.22) family.</text>
</comment>
<accession>S2VZC0</accession>
<keyword evidence="4 7" id="KW-1133">Transmembrane helix</keyword>
<dbReference type="SUPFAM" id="SSF161070">
    <property type="entry name" value="SNF-like"/>
    <property type="match status" value="1"/>
</dbReference>
<feature type="transmembrane region" description="Helical" evidence="7">
    <location>
        <begin position="272"/>
        <end position="296"/>
    </location>
</feature>
<evidence type="ECO:0000313" key="8">
    <source>
        <dbReference type="EMBL" id="EPD32181.1"/>
    </source>
</evidence>
<dbReference type="EMBL" id="AGZR01000009">
    <property type="protein sequence ID" value="EPD32181.1"/>
    <property type="molecule type" value="Genomic_DNA"/>
</dbReference>
<dbReference type="PRINTS" id="PR00176">
    <property type="entry name" value="NANEUSMPORT"/>
</dbReference>
<dbReference type="RefSeq" id="WP_016456556.1">
    <property type="nucleotide sequence ID" value="NZ_KE150269.1"/>
</dbReference>
<feature type="transmembrane region" description="Helical" evidence="7">
    <location>
        <begin position="439"/>
        <end position="461"/>
    </location>
</feature>
<feature type="transmembrane region" description="Helical" evidence="7">
    <location>
        <begin position="192"/>
        <end position="214"/>
    </location>
</feature>
<feature type="transmembrane region" description="Helical" evidence="7">
    <location>
        <begin position="159"/>
        <end position="180"/>
    </location>
</feature>
<feature type="transmembrane region" description="Helical" evidence="7">
    <location>
        <begin position="98"/>
        <end position="126"/>
    </location>
</feature>
<evidence type="ECO:0000256" key="6">
    <source>
        <dbReference type="RuleBase" id="RU003732"/>
    </source>
</evidence>
<evidence type="ECO:0000256" key="3">
    <source>
        <dbReference type="ARBA" id="ARBA00022692"/>
    </source>
</evidence>
<name>S2VZC0_9ACTN</name>
<protein>
    <recommendedName>
        <fullName evidence="6">Transporter</fullName>
    </recommendedName>
</protein>
<dbReference type="Proteomes" id="UP000014417">
    <property type="component" value="Unassembled WGS sequence"/>
</dbReference>
<dbReference type="GO" id="GO:0016020">
    <property type="term" value="C:membrane"/>
    <property type="evidence" value="ECO:0007669"/>
    <property type="project" value="UniProtKB-SubCell"/>
</dbReference>
<evidence type="ECO:0000256" key="5">
    <source>
        <dbReference type="ARBA" id="ARBA00023136"/>
    </source>
</evidence>
<feature type="transmembrane region" description="Helical" evidence="7">
    <location>
        <begin position="405"/>
        <end position="427"/>
    </location>
</feature>
<dbReference type="AlphaFoldDB" id="S2VZC0"/>
<keyword evidence="6" id="KW-0769">Symport</keyword>
<comment type="caution">
    <text evidence="8">The sequence shown here is derived from an EMBL/GenBank/DDBJ whole genome shotgun (WGS) entry which is preliminary data.</text>
</comment>
<gene>
    <name evidence="8" type="ORF">HMPREF9306_01749</name>
</gene>